<sequence length="257" mass="29037">MYSPEKMTDSSSEDEVNTSLLSNGKVPKRVASRYLKTRIVLSVFMGLLLIILALVVVLISINLEIRWRVHDNKPGVPMTPIPEFPIETVMFGPDDVYTGPRSEKSDAAWEALAGPTSSRNPWSQQGFILVKDWEKYDIAAGWPANGQMKYGISMFHQLHCLAAIRKVFYDMLQGTFDKEKFLAADVNVGSPDFVPNGHGLWHAQHCFNYVRQGLQCAGDMSLEIPTYFNGTPIVVGWNSPHKCRNWDAMWRYAEEHA</sequence>
<reference evidence="6" key="2">
    <citation type="journal article" date="2010" name="Genome Res.">
        <title>Population genomic sequencing of Coccidioides fungi reveals recent hybridization and transposon control.</title>
        <authorList>
            <person name="Neafsey D.E."/>
            <person name="Barker B.M."/>
            <person name="Sharpton T.J."/>
            <person name="Stajich J.E."/>
            <person name="Park D.J."/>
            <person name="Whiston E."/>
            <person name="Hung C.-Y."/>
            <person name="McMahan C."/>
            <person name="White J."/>
            <person name="Sykes S."/>
            <person name="Heiman D."/>
            <person name="Young S."/>
            <person name="Zeng Q."/>
            <person name="Abouelleil A."/>
            <person name="Aftuck L."/>
            <person name="Bessette D."/>
            <person name="Brown A."/>
            <person name="FitzGerald M."/>
            <person name="Lui A."/>
            <person name="Macdonald J.P."/>
            <person name="Priest M."/>
            <person name="Orbach M.J."/>
            <person name="Galgiani J.N."/>
            <person name="Kirkland T.N."/>
            <person name="Cole G.T."/>
            <person name="Birren B.W."/>
            <person name="Henn M.R."/>
            <person name="Taylor J.W."/>
            <person name="Rounsley S.D."/>
        </authorList>
    </citation>
    <scope>GENOME REANNOTATION</scope>
    <source>
        <strain evidence="6">RS</strain>
    </source>
</reference>
<dbReference type="InParanoid" id="A0A0E1S4G3"/>
<reference evidence="6" key="1">
    <citation type="journal article" date="2009" name="Genome Res.">
        <title>Comparative genomic analyses of the human fungal pathogens Coccidioides and their relatives.</title>
        <authorList>
            <person name="Sharpton T.J."/>
            <person name="Stajich J.E."/>
            <person name="Rounsley S.D."/>
            <person name="Gardner M.J."/>
            <person name="Wortman J.R."/>
            <person name="Jordar V.S."/>
            <person name="Maiti R."/>
            <person name="Kodira C.D."/>
            <person name="Neafsey D.E."/>
            <person name="Zeng Q."/>
            <person name="Hung C.-Y."/>
            <person name="McMahan C."/>
            <person name="Muszewska A."/>
            <person name="Grynberg M."/>
            <person name="Mandel M.A."/>
            <person name="Kellner E.M."/>
            <person name="Barker B.M."/>
            <person name="Galgiani J.N."/>
            <person name="Orbach M.J."/>
            <person name="Kirkland T.N."/>
            <person name="Cole G.T."/>
            <person name="Henn M.R."/>
            <person name="Birren B.W."/>
            <person name="Taylor J.W."/>
        </authorList>
    </citation>
    <scope>NUCLEOTIDE SEQUENCE [LARGE SCALE GENOMIC DNA]</scope>
    <source>
        <strain evidence="6">RS</strain>
    </source>
</reference>
<dbReference type="GO" id="GO:0043386">
    <property type="term" value="P:mycotoxin biosynthetic process"/>
    <property type="evidence" value="ECO:0007669"/>
    <property type="project" value="InterPro"/>
</dbReference>
<keyword evidence="6" id="KW-1185">Reference proteome</keyword>
<dbReference type="GeneID" id="4566361"/>
<organism evidence="5 6">
    <name type="scientific">Coccidioides immitis (strain RS)</name>
    <name type="common">Valley fever fungus</name>
    <dbReference type="NCBI Taxonomy" id="246410"/>
    <lineage>
        <taxon>Eukaryota</taxon>
        <taxon>Fungi</taxon>
        <taxon>Dikarya</taxon>
        <taxon>Ascomycota</taxon>
        <taxon>Pezizomycotina</taxon>
        <taxon>Eurotiomycetes</taxon>
        <taxon>Eurotiomycetidae</taxon>
        <taxon>Onygenales</taxon>
        <taxon>Onygenaceae</taxon>
        <taxon>Coccidioides</taxon>
    </lineage>
</organism>
<dbReference type="RefSeq" id="XP_001246694.2">
    <property type="nucleotide sequence ID" value="XM_001246693.2"/>
</dbReference>
<dbReference type="Pfam" id="PF11807">
    <property type="entry name" value="UstYa"/>
    <property type="match status" value="1"/>
</dbReference>
<dbReference type="KEGG" id="cim:CIMG_00465"/>
<dbReference type="AlphaFoldDB" id="A0A0E1S4G3"/>
<proteinExistence type="inferred from homology"/>
<evidence type="ECO:0000256" key="2">
    <source>
        <dbReference type="ARBA" id="ARBA00023002"/>
    </source>
</evidence>
<comment type="similarity">
    <text evidence="3">Belongs to the ustYa family.</text>
</comment>
<dbReference type="PANTHER" id="PTHR33365:SF11">
    <property type="entry name" value="TAT PATHWAY SIGNAL SEQUENCE"/>
    <property type="match status" value="1"/>
</dbReference>
<evidence type="ECO:0000256" key="4">
    <source>
        <dbReference type="SAM" id="Phobius"/>
    </source>
</evidence>
<protein>
    <recommendedName>
        <fullName evidence="7">Oxidase ustYa</fullName>
    </recommendedName>
</protein>
<dbReference type="OrthoDB" id="3687641at2759"/>
<feature type="transmembrane region" description="Helical" evidence="4">
    <location>
        <begin position="39"/>
        <end position="63"/>
    </location>
</feature>
<comment type="pathway">
    <text evidence="1">Mycotoxin biosynthesis.</text>
</comment>
<evidence type="ECO:0000313" key="5">
    <source>
        <dbReference type="EMBL" id="EAS35111.2"/>
    </source>
</evidence>
<name>A0A0E1S4G3_COCIM</name>
<keyword evidence="4" id="KW-0812">Transmembrane</keyword>
<dbReference type="OMA" id="RQAFECS"/>
<evidence type="ECO:0000313" key="6">
    <source>
        <dbReference type="Proteomes" id="UP000001261"/>
    </source>
</evidence>
<dbReference type="VEuPathDB" id="FungiDB:CIMG_00465"/>
<keyword evidence="4" id="KW-0472">Membrane</keyword>
<keyword evidence="4" id="KW-1133">Transmembrane helix</keyword>
<accession>A0A0E1S4G3</accession>
<dbReference type="InterPro" id="IPR021765">
    <property type="entry name" value="UstYa-like"/>
</dbReference>
<dbReference type="PANTHER" id="PTHR33365">
    <property type="entry name" value="YALI0B05434P"/>
    <property type="match status" value="1"/>
</dbReference>
<dbReference type="GO" id="GO:0016491">
    <property type="term" value="F:oxidoreductase activity"/>
    <property type="evidence" value="ECO:0007669"/>
    <property type="project" value="UniProtKB-KW"/>
</dbReference>
<evidence type="ECO:0000256" key="3">
    <source>
        <dbReference type="ARBA" id="ARBA00035112"/>
    </source>
</evidence>
<evidence type="ECO:0008006" key="7">
    <source>
        <dbReference type="Google" id="ProtNLM"/>
    </source>
</evidence>
<keyword evidence="2" id="KW-0560">Oxidoreductase</keyword>
<evidence type="ECO:0000256" key="1">
    <source>
        <dbReference type="ARBA" id="ARBA00004685"/>
    </source>
</evidence>
<gene>
    <name evidence="5" type="ORF">CIMG_00465</name>
</gene>
<dbReference type="Proteomes" id="UP000001261">
    <property type="component" value="Unassembled WGS sequence"/>
</dbReference>
<dbReference type="EMBL" id="GG704911">
    <property type="protein sequence ID" value="EAS35111.2"/>
    <property type="molecule type" value="Genomic_DNA"/>
</dbReference>